<name>A0ABT2JIS7_9PSEU</name>
<reference evidence="2 3" key="1">
    <citation type="submission" date="2021-02" db="EMBL/GenBank/DDBJ databases">
        <title>Actinophytocola xerophila sp. nov., isolated from soil of cotton cropping field.</title>
        <authorList>
            <person name="Huang R."/>
            <person name="Chen X."/>
            <person name="Ge X."/>
            <person name="Liu W."/>
        </authorList>
    </citation>
    <scope>NUCLEOTIDE SEQUENCE [LARGE SCALE GENOMIC DNA]</scope>
    <source>
        <strain evidence="2 3">S1-96</strain>
    </source>
</reference>
<dbReference type="RefSeq" id="WP_260195692.1">
    <property type="nucleotide sequence ID" value="NZ_JAFFZE010000028.1"/>
</dbReference>
<sequence length="76" mass="8034">MSASDVLARYGTWALLRFVLALLVFVALHLVRLPVLLLVTVLNAAMSRVDGAVTSAVSRDPRPFGGSGRVAGEGVR</sequence>
<dbReference type="Proteomes" id="UP001156441">
    <property type="component" value="Unassembled WGS sequence"/>
</dbReference>
<keyword evidence="1" id="KW-0812">Transmembrane</keyword>
<protein>
    <recommendedName>
        <fullName evidence="4">DUF4229 domain-containing protein</fullName>
    </recommendedName>
</protein>
<organism evidence="2 3">
    <name type="scientific">Actinophytocola gossypii</name>
    <dbReference type="NCBI Taxonomy" id="2812003"/>
    <lineage>
        <taxon>Bacteria</taxon>
        <taxon>Bacillati</taxon>
        <taxon>Actinomycetota</taxon>
        <taxon>Actinomycetes</taxon>
        <taxon>Pseudonocardiales</taxon>
        <taxon>Pseudonocardiaceae</taxon>
    </lineage>
</organism>
<evidence type="ECO:0000313" key="3">
    <source>
        <dbReference type="Proteomes" id="UP001156441"/>
    </source>
</evidence>
<proteinExistence type="predicted"/>
<dbReference type="EMBL" id="JAFFZE010000028">
    <property type="protein sequence ID" value="MCT2587780.1"/>
    <property type="molecule type" value="Genomic_DNA"/>
</dbReference>
<keyword evidence="1" id="KW-1133">Transmembrane helix</keyword>
<comment type="caution">
    <text evidence="2">The sequence shown here is derived from an EMBL/GenBank/DDBJ whole genome shotgun (WGS) entry which is preliminary data.</text>
</comment>
<keyword evidence="1" id="KW-0472">Membrane</keyword>
<keyword evidence="3" id="KW-1185">Reference proteome</keyword>
<evidence type="ECO:0000256" key="1">
    <source>
        <dbReference type="SAM" id="Phobius"/>
    </source>
</evidence>
<evidence type="ECO:0000313" key="2">
    <source>
        <dbReference type="EMBL" id="MCT2587780.1"/>
    </source>
</evidence>
<gene>
    <name evidence="2" type="ORF">JT362_32160</name>
</gene>
<feature type="transmembrane region" description="Helical" evidence="1">
    <location>
        <begin position="15"/>
        <end position="39"/>
    </location>
</feature>
<evidence type="ECO:0008006" key="4">
    <source>
        <dbReference type="Google" id="ProtNLM"/>
    </source>
</evidence>
<accession>A0ABT2JIS7</accession>